<feature type="domain" description="N-acyltransferase N-terminal" evidence="1">
    <location>
        <begin position="13"/>
        <end position="129"/>
    </location>
</feature>
<dbReference type="Gene3D" id="3.40.630.120">
    <property type="match status" value="1"/>
</dbReference>
<accession>A0ABP9TW22</accession>
<evidence type="ECO:0000259" key="2">
    <source>
        <dbReference type="Pfam" id="PF18164"/>
    </source>
</evidence>
<evidence type="ECO:0000313" key="4">
    <source>
        <dbReference type="Proteomes" id="UP001501257"/>
    </source>
</evidence>
<organism evidence="3 4">
    <name type="scientific">Paeniglutamicibacter antarcticus</name>
    <dbReference type="NCBI Taxonomy" id="494023"/>
    <lineage>
        <taxon>Bacteria</taxon>
        <taxon>Bacillati</taxon>
        <taxon>Actinomycetota</taxon>
        <taxon>Actinomycetes</taxon>
        <taxon>Micrococcales</taxon>
        <taxon>Micrococcaceae</taxon>
        <taxon>Paeniglutamicibacter</taxon>
    </lineage>
</organism>
<dbReference type="Pfam" id="PF18164">
    <property type="entry name" value="GNAT_C"/>
    <property type="match status" value="1"/>
</dbReference>
<feature type="domain" description="GNAT-like C-terminal" evidence="2">
    <location>
        <begin position="131"/>
        <end position="271"/>
    </location>
</feature>
<comment type="caution">
    <text evidence="3">The sequence shown here is derived from an EMBL/GenBank/DDBJ whole genome shotgun (WGS) entry which is preliminary data.</text>
</comment>
<evidence type="ECO:0008006" key="5">
    <source>
        <dbReference type="Google" id="ProtNLM"/>
    </source>
</evidence>
<dbReference type="RefSeq" id="WP_210100722.1">
    <property type="nucleotide sequence ID" value="NZ_BAABLK010000093.1"/>
</dbReference>
<proteinExistence type="predicted"/>
<dbReference type="Pfam" id="PF18082">
    <property type="entry name" value="NAT_N"/>
    <property type="match status" value="1"/>
</dbReference>
<dbReference type="InterPro" id="IPR041273">
    <property type="entry name" value="NAT_N"/>
</dbReference>
<evidence type="ECO:0000259" key="1">
    <source>
        <dbReference type="Pfam" id="PF18082"/>
    </source>
</evidence>
<dbReference type="Proteomes" id="UP001501257">
    <property type="component" value="Unassembled WGS sequence"/>
</dbReference>
<sequence>MTKQRHPEPPSAILSLCAVNDEDQTGCTALLLRPIDDGARSTRDALEARWGTLPAEGLKRPAGVAAEAWQQALLRFAPVAAGRMELNDISPTVIEATLADIGRQFELHRRTHGRFGMATDWWSTLHLSGSLYRLGRLQFHLHRESGSGAWVVGIHIPEDGPLDAASVDSSFALAAAFFAKHFPEHPIEHAYCDSWLLDPYLSTGLPNSNMARFAARFSDVALRDAPGDALYFTFRAQADIDVSTLPRESSLQRLVLGRIDEDGIWQAGKGRAAWPVPAER</sequence>
<dbReference type="InterPro" id="IPR041644">
    <property type="entry name" value="GNAT_C"/>
</dbReference>
<protein>
    <recommendedName>
        <fullName evidence="5">GNAT-like C-terminal domain-containing protein</fullName>
    </recommendedName>
</protein>
<name>A0ABP9TW22_9MICC</name>
<reference evidence="4" key="1">
    <citation type="journal article" date="2019" name="Int. J. Syst. Evol. Microbiol.">
        <title>The Global Catalogue of Microorganisms (GCM) 10K type strain sequencing project: providing services to taxonomists for standard genome sequencing and annotation.</title>
        <authorList>
            <consortium name="The Broad Institute Genomics Platform"/>
            <consortium name="The Broad Institute Genome Sequencing Center for Infectious Disease"/>
            <person name="Wu L."/>
            <person name="Ma J."/>
        </authorList>
    </citation>
    <scope>NUCLEOTIDE SEQUENCE [LARGE SCALE GENOMIC DNA]</scope>
    <source>
        <strain evidence="4">JCM 18952</strain>
    </source>
</reference>
<gene>
    <name evidence="3" type="ORF">GCM10025778_36290</name>
</gene>
<evidence type="ECO:0000313" key="3">
    <source>
        <dbReference type="EMBL" id="GAA5229090.1"/>
    </source>
</evidence>
<keyword evidence="4" id="KW-1185">Reference proteome</keyword>
<dbReference type="EMBL" id="BAABLK010000093">
    <property type="protein sequence ID" value="GAA5229090.1"/>
    <property type="molecule type" value="Genomic_DNA"/>
</dbReference>